<keyword evidence="1" id="KW-0812">Transmembrane</keyword>
<evidence type="ECO:0008006" key="4">
    <source>
        <dbReference type="Google" id="ProtNLM"/>
    </source>
</evidence>
<comment type="caution">
    <text evidence="2">The sequence shown here is derived from an EMBL/GenBank/DDBJ whole genome shotgun (WGS) entry which is preliminary data.</text>
</comment>
<protein>
    <recommendedName>
        <fullName evidence="4">ABC transmembrane type-1 domain-containing protein</fullName>
    </recommendedName>
</protein>
<sequence>MVQSVTEDQRAFWSAVVQIIPVLLLALVVEARILAFSREDAAKFWANEAARMVKLVQTKKLRGIWRSAIAALWSNLLFVRRHLTGPVVMIACVALMATAEFVGLLALARGSDLGNLWTAVAATAVLLGMAQVAIAPVLQRTMLALARAMPRVTDVEAALDGLERRRPGESETPQCK</sequence>
<feature type="transmembrane region" description="Helical" evidence="1">
    <location>
        <begin position="114"/>
        <end position="138"/>
    </location>
</feature>
<dbReference type="Proteomes" id="UP001500596">
    <property type="component" value="Unassembled WGS sequence"/>
</dbReference>
<keyword evidence="1" id="KW-0472">Membrane</keyword>
<feature type="transmembrane region" description="Helical" evidence="1">
    <location>
        <begin position="12"/>
        <end position="35"/>
    </location>
</feature>
<keyword evidence="1" id="KW-1133">Transmembrane helix</keyword>
<proteinExistence type="predicted"/>
<dbReference type="EMBL" id="BAAAPK010000001">
    <property type="protein sequence ID" value="GAA1679457.1"/>
    <property type="molecule type" value="Genomic_DNA"/>
</dbReference>
<name>A0ABP4SYU0_9MICO</name>
<evidence type="ECO:0000313" key="3">
    <source>
        <dbReference type="Proteomes" id="UP001500596"/>
    </source>
</evidence>
<evidence type="ECO:0000313" key="2">
    <source>
        <dbReference type="EMBL" id="GAA1679457.1"/>
    </source>
</evidence>
<organism evidence="2 3">
    <name type="scientific">Microbacterium lacus</name>
    <dbReference type="NCBI Taxonomy" id="415217"/>
    <lineage>
        <taxon>Bacteria</taxon>
        <taxon>Bacillati</taxon>
        <taxon>Actinomycetota</taxon>
        <taxon>Actinomycetes</taxon>
        <taxon>Micrococcales</taxon>
        <taxon>Microbacteriaceae</taxon>
        <taxon>Microbacterium</taxon>
    </lineage>
</organism>
<gene>
    <name evidence="2" type="ORF">GCM10009807_24150</name>
</gene>
<evidence type="ECO:0000256" key="1">
    <source>
        <dbReference type="SAM" id="Phobius"/>
    </source>
</evidence>
<accession>A0ABP4SYU0</accession>
<keyword evidence="3" id="KW-1185">Reference proteome</keyword>
<dbReference type="RefSeq" id="WP_344054900.1">
    <property type="nucleotide sequence ID" value="NZ_BAAAPK010000001.1"/>
</dbReference>
<reference evidence="3" key="1">
    <citation type="journal article" date="2019" name="Int. J. Syst. Evol. Microbiol.">
        <title>The Global Catalogue of Microorganisms (GCM) 10K type strain sequencing project: providing services to taxonomists for standard genome sequencing and annotation.</title>
        <authorList>
            <consortium name="The Broad Institute Genomics Platform"/>
            <consortium name="The Broad Institute Genome Sequencing Center for Infectious Disease"/>
            <person name="Wu L."/>
            <person name="Ma J."/>
        </authorList>
    </citation>
    <scope>NUCLEOTIDE SEQUENCE [LARGE SCALE GENOMIC DNA]</scope>
    <source>
        <strain evidence="3">JCM 15575</strain>
    </source>
</reference>
<feature type="transmembrane region" description="Helical" evidence="1">
    <location>
        <begin position="87"/>
        <end position="108"/>
    </location>
</feature>